<dbReference type="GO" id="GO:0010181">
    <property type="term" value="F:FMN binding"/>
    <property type="evidence" value="ECO:0007669"/>
    <property type="project" value="InterPro"/>
</dbReference>
<gene>
    <name evidence="2" type="ORF">CBW42_09365</name>
</gene>
<dbReference type="InterPro" id="IPR007329">
    <property type="entry name" value="FMN-bd"/>
</dbReference>
<evidence type="ECO:0000259" key="1">
    <source>
        <dbReference type="SMART" id="SM00900"/>
    </source>
</evidence>
<dbReference type="GO" id="GO:0016020">
    <property type="term" value="C:membrane"/>
    <property type="evidence" value="ECO:0007669"/>
    <property type="project" value="InterPro"/>
</dbReference>
<protein>
    <recommendedName>
        <fullName evidence="1">FMN-binding domain-containing protein</fullName>
    </recommendedName>
</protein>
<organism evidence="2 3">
    <name type="scientific">Butyricicoccus porcorum</name>
    <dbReference type="NCBI Taxonomy" id="1945634"/>
    <lineage>
        <taxon>Bacteria</taxon>
        <taxon>Bacillati</taxon>
        <taxon>Bacillota</taxon>
        <taxon>Clostridia</taxon>
        <taxon>Eubacteriales</taxon>
        <taxon>Butyricicoccaceae</taxon>
        <taxon>Butyricicoccus</taxon>
    </lineage>
</organism>
<dbReference type="OrthoDB" id="9806398at2"/>
<dbReference type="EMBL" id="NHOC01000007">
    <property type="protein sequence ID" value="OUM20245.1"/>
    <property type="molecule type" value="Genomic_DNA"/>
</dbReference>
<dbReference type="Proteomes" id="UP000194903">
    <property type="component" value="Unassembled WGS sequence"/>
</dbReference>
<comment type="caution">
    <text evidence="2">The sequence shown here is derived from an EMBL/GenBank/DDBJ whole genome shotgun (WGS) entry which is preliminary data.</text>
</comment>
<sequence length="149" mass="15741">MKHREFWMRAASLIVAVGALGIYQANALQWQRAEEANQLAMQRAQEHNAAAQQAVFDTAADYQDGTYAGSGEGFGGTVSVEVTVSEGKLADIAVTAANGEDAAYLDRAKQIIDRMLAAQSAEVDTISGTTFSSTGIKTAVQQALEGAKK</sequence>
<evidence type="ECO:0000313" key="3">
    <source>
        <dbReference type="Proteomes" id="UP000194903"/>
    </source>
</evidence>
<proteinExistence type="predicted"/>
<dbReference type="Gene3D" id="3.90.1010.20">
    <property type="match status" value="1"/>
</dbReference>
<dbReference type="SMART" id="SM00900">
    <property type="entry name" value="FMN_bind"/>
    <property type="match status" value="1"/>
</dbReference>
<accession>A0A252F356</accession>
<reference evidence="2 3" key="1">
    <citation type="submission" date="2017-05" db="EMBL/GenBank/DDBJ databases">
        <title>Butyricicoccus porcorum sp. nov. a butyrate-producing bacterium from the swine intestinal tract.</title>
        <authorList>
            <person name="Trachsel J."/>
            <person name="Humphrey S."/>
            <person name="Allen H.K."/>
        </authorList>
    </citation>
    <scope>NUCLEOTIDE SEQUENCE [LARGE SCALE GENOMIC DNA]</scope>
    <source>
        <strain evidence="2">BB10</strain>
    </source>
</reference>
<dbReference type="AlphaFoldDB" id="A0A252F356"/>
<dbReference type="RefSeq" id="WP_087020441.1">
    <property type="nucleotide sequence ID" value="NZ_NHOC01000007.1"/>
</dbReference>
<feature type="domain" description="FMN-binding" evidence="1">
    <location>
        <begin position="73"/>
        <end position="147"/>
    </location>
</feature>
<keyword evidence="3" id="KW-1185">Reference proteome</keyword>
<name>A0A252F356_9FIRM</name>
<dbReference type="Pfam" id="PF04205">
    <property type="entry name" value="FMN_bind"/>
    <property type="match status" value="1"/>
</dbReference>
<evidence type="ECO:0000313" key="2">
    <source>
        <dbReference type="EMBL" id="OUM20245.1"/>
    </source>
</evidence>